<evidence type="ECO:0000313" key="2">
    <source>
        <dbReference type="Proteomes" id="UP000249661"/>
    </source>
</evidence>
<dbReference type="Proteomes" id="UP000249661">
    <property type="component" value="Unassembled WGS sequence"/>
</dbReference>
<reference evidence="1" key="1">
    <citation type="submission" date="2018-02" db="EMBL/GenBank/DDBJ databases">
        <title>The genomes of Aspergillus section Nigri reveals drivers in fungal speciation.</title>
        <authorList>
            <consortium name="DOE Joint Genome Institute"/>
            <person name="Vesth T.C."/>
            <person name="Nybo J."/>
            <person name="Theobald S."/>
            <person name="Brandl J."/>
            <person name="Frisvad J.C."/>
            <person name="Nielsen K.F."/>
            <person name="Lyhne E.K."/>
            <person name="Kogle M.E."/>
            <person name="Kuo A."/>
            <person name="Riley R."/>
            <person name="Clum A."/>
            <person name="Nolan M."/>
            <person name="Lipzen A."/>
            <person name="Salamov A."/>
            <person name="Henrissat B."/>
            <person name="Wiebenga A."/>
            <person name="De vries R.P."/>
            <person name="Grigoriev I.V."/>
            <person name="Mortensen U.H."/>
            <person name="Andersen M.R."/>
            <person name="Baker S.E."/>
        </authorList>
    </citation>
    <scope>NUCLEOTIDE SEQUENCE</scope>
    <source>
        <strain evidence="1">CBS 121060</strain>
    </source>
</reference>
<protein>
    <submittedName>
        <fullName evidence="1">Uncharacterized protein</fullName>
    </submittedName>
</protein>
<accession>A0ACD1GS24</accession>
<evidence type="ECO:0000313" key="1">
    <source>
        <dbReference type="EMBL" id="RAH63975.1"/>
    </source>
</evidence>
<name>A0ACD1GS24_9EURO</name>
<organism evidence="1 2">
    <name type="scientific">Aspergillus aculeatinus CBS 121060</name>
    <dbReference type="NCBI Taxonomy" id="1448322"/>
    <lineage>
        <taxon>Eukaryota</taxon>
        <taxon>Fungi</taxon>
        <taxon>Dikarya</taxon>
        <taxon>Ascomycota</taxon>
        <taxon>Pezizomycotina</taxon>
        <taxon>Eurotiomycetes</taxon>
        <taxon>Eurotiomycetidae</taxon>
        <taxon>Eurotiales</taxon>
        <taxon>Aspergillaceae</taxon>
        <taxon>Aspergillus</taxon>
        <taxon>Aspergillus subgen. Circumdati</taxon>
    </lineage>
</organism>
<keyword evidence="2" id="KW-1185">Reference proteome</keyword>
<sequence length="175" mass="19079">MIGKEIRHEGVWSLYFSGHPLGTRGDGGQPDGHPEGERNQAEHQCNKPKLTARGRMTGECGEPTVDSGCEAIPTIDALSGDGQGQATGFSARPPRICSQSAVVRCRRGRSSVAVQPYFIGLRRPGMQIVDREDGMYCTEQGLASSLLAPRCILVAVIIHTSIHYPDPRTWTPPWR</sequence>
<gene>
    <name evidence="1" type="ORF">BO66DRAFT_256428</name>
</gene>
<proteinExistence type="predicted"/>
<dbReference type="EMBL" id="KZ825024">
    <property type="protein sequence ID" value="RAH63975.1"/>
    <property type="molecule type" value="Genomic_DNA"/>
</dbReference>